<dbReference type="EMBL" id="CP014782">
    <property type="protein sequence ID" value="AQS39826.1"/>
    <property type="molecule type" value="Genomic_DNA"/>
</dbReference>
<name>A0A1S6HMC2_9GAMM</name>
<evidence type="ECO:0000256" key="1">
    <source>
        <dbReference type="SAM" id="MobiDB-lite"/>
    </source>
</evidence>
<feature type="region of interest" description="Disordered" evidence="1">
    <location>
        <begin position="1"/>
        <end position="33"/>
    </location>
</feature>
<dbReference type="KEGG" id="spsw:Sps_04743"/>
<feature type="compositionally biased region" description="Polar residues" evidence="1">
    <location>
        <begin position="7"/>
        <end position="33"/>
    </location>
</feature>
<keyword evidence="4" id="KW-1185">Reference proteome</keyword>
<organism evidence="2 4">
    <name type="scientific">Shewanella psychrophila</name>
    <dbReference type="NCBI Taxonomy" id="225848"/>
    <lineage>
        <taxon>Bacteria</taxon>
        <taxon>Pseudomonadati</taxon>
        <taxon>Pseudomonadota</taxon>
        <taxon>Gammaproteobacteria</taxon>
        <taxon>Alteromonadales</taxon>
        <taxon>Shewanellaceae</taxon>
        <taxon>Shewanella</taxon>
    </lineage>
</organism>
<gene>
    <name evidence="2" type="ORF">Sps_01509</name>
    <name evidence="3" type="ORF">Sps_04743</name>
</gene>
<evidence type="ECO:0000313" key="4">
    <source>
        <dbReference type="Proteomes" id="UP000189545"/>
    </source>
</evidence>
<dbReference type="Proteomes" id="UP000189545">
    <property type="component" value="Chromosome"/>
</dbReference>
<dbReference type="RefSeq" id="WP_077751956.1">
    <property type="nucleotide sequence ID" value="NZ_CP014782.1"/>
</dbReference>
<dbReference type="AlphaFoldDB" id="A0A1S6HMC2"/>
<sequence length="336" mass="37738">MYKILTKQKNTQARRASTSYCQNNTDSHTSSRQGALLPFMSNNIRRVSSLPNMSISLESSQTPNNKIKTSQQVADDLELFCEELMDHPSITSVKNMDFESRRGKGLLYRLQAWAYQQYREAVDEDVKSVDQDRHYGLLKDIVNRVPNKLSVEIQYLDTALTNNSLYKCVAPEHSLVLTRLEDGISNTQEGRLSLKIKPECYFEVFQALTKFVLEQKDGVSHAKLMPPITIGSGPEDAVIYMNKMDYSKDISTYLKGLSVLRSSEIGIFFMDEVTSGCYSRKLPTLAYDTSEGGSAGSLGMFFTKLAVDAAIQHKISGDSISKSVSDTLHKNNMFIE</sequence>
<evidence type="ECO:0000313" key="3">
    <source>
        <dbReference type="EMBL" id="AQS39826.1"/>
    </source>
</evidence>
<evidence type="ECO:0000313" key="2">
    <source>
        <dbReference type="EMBL" id="AQS36675.1"/>
    </source>
</evidence>
<proteinExistence type="predicted"/>
<dbReference type="EMBL" id="CP014782">
    <property type="protein sequence ID" value="AQS36675.1"/>
    <property type="molecule type" value="Genomic_DNA"/>
</dbReference>
<protein>
    <submittedName>
        <fullName evidence="2">Uncharacterized protein</fullName>
    </submittedName>
</protein>
<dbReference type="KEGG" id="spsw:Sps_01509"/>
<reference evidence="2 4" key="1">
    <citation type="submission" date="2016-03" db="EMBL/GenBank/DDBJ databases">
        <title>Complete genome sequence of Shewanella psychrophila WP2, a deep sea bacterium isolated from west Pacific sediment.</title>
        <authorList>
            <person name="Xu G."/>
            <person name="Jian H."/>
        </authorList>
    </citation>
    <scope>NUCLEOTIDE SEQUENCE [LARGE SCALE GENOMIC DNA]</scope>
    <source>
        <strain evidence="2 4">WP2</strain>
    </source>
</reference>
<accession>A0A1S6HMC2</accession>